<evidence type="ECO:0000313" key="2">
    <source>
        <dbReference type="EMBL" id="SHM92399.1"/>
    </source>
</evidence>
<comment type="caution">
    <text evidence="2">The sequence shown here is derived from an EMBL/GenBank/DDBJ whole genome shotgun (WGS) entry which is preliminary data.</text>
</comment>
<gene>
    <name evidence="2" type="ORF">SAMN05216268_116102</name>
</gene>
<proteinExistence type="predicted"/>
<accession>A0A9X8N4E1</accession>
<evidence type="ECO:0000256" key="1">
    <source>
        <dbReference type="SAM" id="MobiDB-lite"/>
    </source>
</evidence>
<protein>
    <submittedName>
        <fullName evidence="2">Uncharacterized protein</fullName>
    </submittedName>
</protein>
<evidence type="ECO:0000313" key="3">
    <source>
        <dbReference type="Proteomes" id="UP000184388"/>
    </source>
</evidence>
<reference evidence="3" key="1">
    <citation type="submission" date="2016-11" db="EMBL/GenBank/DDBJ databases">
        <authorList>
            <person name="Jaros S."/>
            <person name="Januszkiewicz K."/>
            <person name="Wedrychowicz H."/>
        </authorList>
    </citation>
    <scope>NUCLEOTIDE SEQUENCE [LARGE SCALE GENOMIC DNA]</scope>
    <source>
        <strain evidence="3">CGMCC 4.3555</strain>
    </source>
</reference>
<feature type="compositionally biased region" description="Low complexity" evidence="1">
    <location>
        <begin position="92"/>
        <end position="114"/>
    </location>
</feature>
<name>A0A9X8N4E1_9ACTN</name>
<feature type="region of interest" description="Disordered" evidence="1">
    <location>
        <begin position="76"/>
        <end position="130"/>
    </location>
</feature>
<dbReference type="AlphaFoldDB" id="A0A9X8N4E1"/>
<dbReference type="Proteomes" id="UP000184388">
    <property type="component" value="Unassembled WGS sequence"/>
</dbReference>
<organism evidence="2 3">
    <name type="scientific">Streptomyces yunnanensis</name>
    <dbReference type="NCBI Taxonomy" id="156453"/>
    <lineage>
        <taxon>Bacteria</taxon>
        <taxon>Bacillati</taxon>
        <taxon>Actinomycetota</taxon>
        <taxon>Actinomycetes</taxon>
        <taxon>Kitasatosporales</taxon>
        <taxon>Streptomycetaceae</taxon>
        <taxon>Streptomyces</taxon>
    </lineage>
</organism>
<sequence length="130" mass="13600">MTALIASLAELAPRRPTRPTSLGATGRARARARLCCDHLAGTLGLAVTDAMVTDGLITWEPEPRLTPTGAARLAEHGIELPTATRRPRCAHAWTGPSAAPTSAAPSEPRSAPTPWTRAGSPESARAAPWH</sequence>
<dbReference type="RefSeq" id="WP_143179702.1">
    <property type="nucleotide sequence ID" value="NZ_FRBK01000016.1"/>
</dbReference>
<dbReference type="EMBL" id="FRBK01000016">
    <property type="protein sequence ID" value="SHM92399.1"/>
    <property type="molecule type" value="Genomic_DNA"/>
</dbReference>